<evidence type="ECO:0000313" key="1">
    <source>
        <dbReference type="EMBL" id="KAG5580650.1"/>
    </source>
</evidence>
<dbReference type="AlphaFoldDB" id="A0A9J5WXZ6"/>
<name>A0A9J5WXZ6_SOLCO</name>
<comment type="caution">
    <text evidence="1">The sequence shown here is derived from an EMBL/GenBank/DDBJ whole genome shotgun (WGS) entry which is preliminary data.</text>
</comment>
<proteinExistence type="predicted"/>
<sequence length="114" mass="13849">MKITGDYERQSIQKVNKDKNFFYVFHKKVRNIIKEIYRRLYMFLPIYLLPFITPPKCEIYDLHRSFARFLWNLKEDERSKHCVSWSGFCLAKDEEGLGLRSLFDVFKVLFAKLE</sequence>
<accession>A0A9J5WXZ6</accession>
<keyword evidence="2" id="KW-1185">Reference proteome</keyword>
<gene>
    <name evidence="1" type="ORF">H5410_051277</name>
</gene>
<dbReference type="Proteomes" id="UP000824120">
    <property type="component" value="Chromosome 10"/>
</dbReference>
<dbReference type="EMBL" id="JACXVP010000010">
    <property type="protein sequence ID" value="KAG5580650.1"/>
    <property type="molecule type" value="Genomic_DNA"/>
</dbReference>
<reference evidence="1 2" key="1">
    <citation type="submission" date="2020-09" db="EMBL/GenBank/DDBJ databases">
        <title>De no assembly of potato wild relative species, Solanum commersonii.</title>
        <authorList>
            <person name="Cho K."/>
        </authorList>
    </citation>
    <scope>NUCLEOTIDE SEQUENCE [LARGE SCALE GENOMIC DNA]</scope>
    <source>
        <strain evidence="1">LZ3.2</strain>
        <tissue evidence="1">Leaf</tissue>
    </source>
</reference>
<dbReference type="OrthoDB" id="1750433at2759"/>
<protein>
    <submittedName>
        <fullName evidence="1">Uncharacterized protein</fullName>
    </submittedName>
</protein>
<organism evidence="1 2">
    <name type="scientific">Solanum commersonii</name>
    <name type="common">Commerson's wild potato</name>
    <name type="synonym">Commerson's nightshade</name>
    <dbReference type="NCBI Taxonomy" id="4109"/>
    <lineage>
        <taxon>Eukaryota</taxon>
        <taxon>Viridiplantae</taxon>
        <taxon>Streptophyta</taxon>
        <taxon>Embryophyta</taxon>
        <taxon>Tracheophyta</taxon>
        <taxon>Spermatophyta</taxon>
        <taxon>Magnoliopsida</taxon>
        <taxon>eudicotyledons</taxon>
        <taxon>Gunneridae</taxon>
        <taxon>Pentapetalae</taxon>
        <taxon>asterids</taxon>
        <taxon>lamiids</taxon>
        <taxon>Solanales</taxon>
        <taxon>Solanaceae</taxon>
        <taxon>Solanoideae</taxon>
        <taxon>Solaneae</taxon>
        <taxon>Solanum</taxon>
    </lineage>
</organism>
<evidence type="ECO:0000313" key="2">
    <source>
        <dbReference type="Proteomes" id="UP000824120"/>
    </source>
</evidence>